<dbReference type="EMBL" id="JARTFS010000005">
    <property type="protein sequence ID" value="MED4400821.1"/>
    <property type="molecule type" value="Genomic_DNA"/>
</dbReference>
<keyword evidence="1" id="KW-0472">Membrane</keyword>
<keyword evidence="1" id="KW-1133">Transmembrane helix</keyword>
<feature type="transmembrane region" description="Helical" evidence="1">
    <location>
        <begin position="7"/>
        <end position="30"/>
    </location>
</feature>
<comment type="caution">
    <text evidence="2">The sequence shown here is derived from an EMBL/GenBank/DDBJ whole genome shotgun (WGS) entry which is preliminary data.</text>
</comment>
<reference evidence="2 3" key="1">
    <citation type="submission" date="2023-03" db="EMBL/GenBank/DDBJ databases">
        <title>Bacillus Genome Sequencing.</title>
        <authorList>
            <person name="Dunlap C."/>
        </authorList>
    </citation>
    <scope>NUCLEOTIDE SEQUENCE [LARGE SCALE GENOMIC DNA]</scope>
    <source>
        <strain evidence="2 3">NRS-1717</strain>
    </source>
</reference>
<name>A0ABU6NUK1_9BACI</name>
<sequence>MKIIVRACIISAALHFVYFSLTFLKGYIITKAYVPDVGKDESVYMLQNEVAFGFVGNPFIFVYSFIALAFTCFTIQFVFQKLTRKGSFR</sequence>
<keyword evidence="3" id="KW-1185">Reference proteome</keyword>
<evidence type="ECO:0000313" key="2">
    <source>
        <dbReference type="EMBL" id="MED4400821.1"/>
    </source>
</evidence>
<organism evidence="2 3">
    <name type="scientific">Metabacillus fastidiosus</name>
    <dbReference type="NCBI Taxonomy" id="1458"/>
    <lineage>
        <taxon>Bacteria</taxon>
        <taxon>Bacillati</taxon>
        <taxon>Bacillota</taxon>
        <taxon>Bacilli</taxon>
        <taxon>Bacillales</taxon>
        <taxon>Bacillaceae</taxon>
        <taxon>Metabacillus</taxon>
    </lineage>
</organism>
<dbReference type="Proteomes" id="UP001342826">
    <property type="component" value="Unassembled WGS sequence"/>
</dbReference>
<gene>
    <name evidence="2" type="ORF">P9271_05680</name>
</gene>
<dbReference type="RefSeq" id="WP_066226128.1">
    <property type="nucleotide sequence ID" value="NZ_JARTFQ010000007.1"/>
</dbReference>
<evidence type="ECO:0000256" key="1">
    <source>
        <dbReference type="SAM" id="Phobius"/>
    </source>
</evidence>
<accession>A0ABU6NUK1</accession>
<keyword evidence="1" id="KW-0812">Transmembrane</keyword>
<feature type="transmembrane region" description="Helical" evidence="1">
    <location>
        <begin position="50"/>
        <end position="79"/>
    </location>
</feature>
<protein>
    <recommendedName>
        <fullName evidence="4">DUF4306 domain-containing protein</fullName>
    </recommendedName>
</protein>
<dbReference type="GeneID" id="301139938"/>
<evidence type="ECO:0008006" key="4">
    <source>
        <dbReference type="Google" id="ProtNLM"/>
    </source>
</evidence>
<evidence type="ECO:0000313" key="3">
    <source>
        <dbReference type="Proteomes" id="UP001342826"/>
    </source>
</evidence>
<proteinExistence type="predicted"/>